<organism evidence="1 2">
    <name type="scientific">Candidatus Wallbacteria bacterium HGW-Wallbacteria-1</name>
    <dbReference type="NCBI Taxonomy" id="2013854"/>
    <lineage>
        <taxon>Bacteria</taxon>
        <taxon>Candidatus Walliibacteriota</taxon>
    </lineage>
</organism>
<protein>
    <submittedName>
        <fullName evidence="1">Uncharacterized protein</fullName>
    </submittedName>
</protein>
<evidence type="ECO:0000313" key="1">
    <source>
        <dbReference type="EMBL" id="PKK88814.1"/>
    </source>
</evidence>
<dbReference type="EMBL" id="PGXC01000034">
    <property type="protein sequence ID" value="PKK88814.1"/>
    <property type="molecule type" value="Genomic_DNA"/>
</dbReference>
<reference evidence="1 2" key="1">
    <citation type="journal article" date="2017" name="ISME J.">
        <title>Potential for microbial H2 and metal transformations associated with novel bacteria and archaea in deep terrestrial subsurface sediments.</title>
        <authorList>
            <person name="Hernsdorf A.W."/>
            <person name="Amano Y."/>
            <person name="Miyakawa K."/>
            <person name="Ise K."/>
            <person name="Suzuki Y."/>
            <person name="Anantharaman K."/>
            <person name="Probst A."/>
            <person name="Burstein D."/>
            <person name="Thomas B.C."/>
            <person name="Banfield J.F."/>
        </authorList>
    </citation>
    <scope>NUCLEOTIDE SEQUENCE [LARGE SCALE GENOMIC DNA]</scope>
    <source>
        <strain evidence="1">HGW-Wallbacteria-1</strain>
    </source>
</reference>
<dbReference type="Proteomes" id="UP000233256">
    <property type="component" value="Unassembled WGS sequence"/>
</dbReference>
<proteinExistence type="predicted"/>
<accession>A0A2N1PKE8</accession>
<gene>
    <name evidence="1" type="ORF">CVV64_17165</name>
</gene>
<name>A0A2N1PKE8_9BACT</name>
<dbReference type="AlphaFoldDB" id="A0A2N1PKE8"/>
<comment type="caution">
    <text evidence="1">The sequence shown here is derived from an EMBL/GenBank/DDBJ whole genome shotgun (WGS) entry which is preliminary data.</text>
</comment>
<sequence length="60" mass="6557">MAEKLVKFYSDATALGGLKAKMRLAVLTNVPSASANSLPDSPENLRKFADAMLELKKEFK</sequence>
<evidence type="ECO:0000313" key="2">
    <source>
        <dbReference type="Proteomes" id="UP000233256"/>
    </source>
</evidence>